<feature type="non-terminal residue" evidence="4">
    <location>
        <position position="82"/>
    </location>
</feature>
<dbReference type="GO" id="GO:0003735">
    <property type="term" value="F:structural constituent of ribosome"/>
    <property type="evidence" value="ECO:0007669"/>
    <property type="project" value="InterPro"/>
</dbReference>
<evidence type="ECO:0000313" key="4">
    <source>
        <dbReference type="EMBL" id="RQD85266.1"/>
    </source>
</evidence>
<dbReference type="Pfam" id="PF00572">
    <property type="entry name" value="Ribosomal_L13"/>
    <property type="match status" value="1"/>
</dbReference>
<dbReference type="InterPro" id="IPR036899">
    <property type="entry name" value="Ribosomal_uL13_sf"/>
</dbReference>
<dbReference type="PIRSF" id="PIRSF002181">
    <property type="entry name" value="Ribosomal_L13"/>
    <property type="match status" value="1"/>
</dbReference>
<evidence type="ECO:0000256" key="1">
    <source>
        <dbReference type="ARBA" id="ARBA00006227"/>
    </source>
</evidence>
<comment type="caution">
    <text evidence="4">The sequence shown here is derived from an EMBL/GenBank/DDBJ whole genome shotgun (WGS) entry which is preliminary data.</text>
</comment>
<evidence type="ECO:0000256" key="3">
    <source>
        <dbReference type="ARBA" id="ARBA00023274"/>
    </source>
</evidence>
<evidence type="ECO:0000256" key="2">
    <source>
        <dbReference type="ARBA" id="ARBA00022980"/>
    </source>
</evidence>
<gene>
    <name evidence="4" type="primary">rpl13p</name>
    <name evidence="4" type="ORF">D5R95_05020</name>
</gene>
<dbReference type="GO" id="GO:0006412">
    <property type="term" value="P:translation"/>
    <property type="evidence" value="ECO:0007669"/>
    <property type="project" value="InterPro"/>
</dbReference>
<dbReference type="GO" id="GO:0017148">
    <property type="term" value="P:negative regulation of translation"/>
    <property type="evidence" value="ECO:0007669"/>
    <property type="project" value="TreeGrafter"/>
</dbReference>
<dbReference type="InterPro" id="IPR005823">
    <property type="entry name" value="Ribosomal_uL13_bac-type"/>
</dbReference>
<dbReference type="PANTHER" id="PTHR11545">
    <property type="entry name" value="RIBOSOMAL PROTEIN L13"/>
    <property type="match status" value="1"/>
</dbReference>
<dbReference type="SUPFAM" id="SSF52161">
    <property type="entry name" value="Ribosomal protein L13"/>
    <property type="match status" value="1"/>
</dbReference>
<evidence type="ECO:0000313" key="5">
    <source>
        <dbReference type="Proteomes" id="UP000284763"/>
    </source>
</evidence>
<keyword evidence="2 4" id="KW-0689">Ribosomal protein</keyword>
<name>A0A3R7XI05_9EURY</name>
<sequence>MTVINANRLIMGRLASIVAQKLLAGEEISIVNAENAIISGSKIKTIEDYVKFQEIGTREWGPYFPKRPDRILKRTVRGMLPY</sequence>
<keyword evidence="3" id="KW-0687">Ribonucleoprotein</keyword>
<dbReference type="EMBL" id="QZAB01000318">
    <property type="protein sequence ID" value="RQD85266.1"/>
    <property type="molecule type" value="Genomic_DNA"/>
</dbReference>
<protein>
    <submittedName>
        <fullName evidence="4">50S ribosomal protein L13</fullName>
    </submittedName>
</protein>
<reference evidence="4 5" key="1">
    <citation type="submission" date="2018-08" db="EMBL/GenBank/DDBJ databases">
        <title>The metabolism and importance of syntrophic acetate oxidation coupled to methane or sulfide production in haloalkaline environments.</title>
        <authorList>
            <person name="Timmers P.H.A."/>
            <person name="Vavourakis C.D."/>
            <person name="Sorokin D.Y."/>
            <person name="Sinninghe Damste J.S."/>
            <person name="Muyzer G."/>
            <person name="Stams A.J.M."/>
            <person name="Plugge C.M."/>
        </authorList>
    </citation>
    <scope>NUCLEOTIDE SEQUENCE [LARGE SCALE GENOMIC DNA]</scope>
    <source>
        <strain evidence="4">MSAO_Arc3</strain>
    </source>
</reference>
<dbReference type="InterPro" id="IPR005822">
    <property type="entry name" value="Ribosomal_uL13"/>
</dbReference>
<proteinExistence type="inferred from homology"/>
<comment type="similarity">
    <text evidence="1">Belongs to the universal ribosomal protein uL13 family.</text>
</comment>
<dbReference type="CDD" id="cd00392">
    <property type="entry name" value="Ribosomal_L13"/>
    <property type="match status" value="1"/>
</dbReference>
<accession>A0A3R7XI05</accession>
<organism evidence="4 5">
    <name type="scientific">Methanosalsum natronophilum</name>
    <dbReference type="NCBI Taxonomy" id="768733"/>
    <lineage>
        <taxon>Archaea</taxon>
        <taxon>Methanobacteriati</taxon>
        <taxon>Methanobacteriota</taxon>
        <taxon>Stenosarchaea group</taxon>
        <taxon>Methanomicrobia</taxon>
        <taxon>Methanosarcinales</taxon>
        <taxon>Methanosarcinaceae</taxon>
        <taxon>Methanosalsum</taxon>
    </lineage>
</organism>
<dbReference type="AlphaFoldDB" id="A0A3R7XI05"/>
<dbReference type="Proteomes" id="UP000284763">
    <property type="component" value="Unassembled WGS sequence"/>
</dbReference>
<dbReference type="PANTHER" id="PTHR11545:SF3">
    <property type="entry name" value="LARGE RIBOSOMAL SUBUNIT PROTEIN UL13"/>
    <property type="match status" value="1"/>
</dbReference>
<dbReference type="GO" id="GO:0003729">
    <property type="term" value="F:mRNA binding"/>
    <property type="evidence" value="ECO:0007669"/>
    <property type="project" value="TreeGrafter"/>
</dbReference>
<dbReference type="Gene3D" id="3.90.1180.10">
    <property type="entry name" value="Ribosomal protein L13"/>
    <property type="match status" value="1"/>
</dbReference>
<dbReference type="GO" id="GO:0022625">
    <property type="term" value="C:cytosolic large ribosomal subunit"/>
    <property type="evidence" value="ECO:0007669"/>
    <property type="project" value="TreeGrafter"/>
</dbReference>